<gene>
    <name evidence="2" type="ordered locus">Sgly_3235</name>
</gene>
<accession>F0T1S5</accession>
<dbReference type="GO" id="GO:0005886">
    <property type="term" value="C:plasma membrane"/>
    <property type="evidence" value="ECO:0007669"/>
    <property type="project" value="TreeGrafter"/>
</dbReference>
<dbReference type="Pfam" id="PF02698">
    <property type="entry name" value="DUF218"/>
    <property type="match status" value="1"/>
</dbReference>
<dbReference type="PANTHER" id="PTHR30336:SF6">
    <property type="entry name" value="INTEGRAL MEMBRANE PROTEIN"/>
    <property type="match status" value="1"/>
</dbReference>
<protein>
    <recommendedName>
        <fullName evidence="1">DUF218 domain-containing protein</fullName>
    </recommendedName>
</protein>
<evidence type="ECO:0000313" key="2">
    <source>
        <dbReference type="EMBL" id="ADY57499.1"/>
    </source>
</evidence>
<dbReference type="InterPro" id="IPR051599">
    <property type="entry name" value="Cell_Envelope_Assoc"/>
</dbReference>
<dbReference type="eggNOG" id="COG2949">
    <property type="taxonomic scope" value="Bacteria"/>
</dbReference>
<dbReference type="RefSeq" id="WP_013626224.1">
    <property type="nucleotide sequence ID" value="NC_015172.1"/>
</dbReference>
<dbReference type="PANTHER" id="PTHR30336">
    <property type="entry name" value="INNER MEMBRANE PROTEIN, PROBABLE PERMEASE"/>
    <property type="match status" value="1"/>
</dbReference>
<dbReference type="CDD" id="cd06259">
    <property type="entry name" value="YdcF-like"/>
    <property type="match status" value="1"/>
</dbReference>
<name>F0T1S5_SYNGF</name>
<keyword evidence="3" id="KW-1185">Reference proteome</keyword>
<evidence type="ECO:0000259" key="1">
    <source>
        <dbReference type="Pfam" id="PF02698"/>
    </source>
</evidence>
<dbReference type="Proteomes" id="UP000007488">
    <property type="component" value="Chromosome"/>
</dbReference>
<dbReference type="InterPro" id="IPR014729">
    <property type="entry name" value="Rossmann-like_a/b/a_fold"/>
</dbReference>
<proteinExistence type="predicted"/>
<dbReference type="HOGENOM" id="CLU_051474_0_1_9"/>
<reference evidence="3" key="2">
    <citation type="submission" date="2011-02" db="EMBL/GenBank/DDBJ databases">
        <title>The complete genome of Syntrophobotulus glycolicus DSM 8271.</title>
        <authorList>
            <person name="Lucas S."/>
            <person name="Copeland A."/>
            <person name="Lapidus A."/>
            <person name="Bruce D."/>
            <person name="Goodwin L."/>
            <person name="Pitluck S."/>
            <person name="Kyrpides N."/>
            <person name="Mavromatis K."/>
            <person name="Pagani I."/>
            <person name="Ivanova N."/>
            <person name="Mikhailova N."/>
            <person name="Chertkov O."/>
            <person name="Held B."/>
            <person name="Detter J.C."/>
            <person name="Tapia R."/>
            <person name="Han C."/>
            <person name="Land M."/>
            <person name="Hauser L."/>
            <person name="Markowitz V."/>
            <person name="Cheng J.-F."/>
            <person name="Hugenholtz P."/>
            <person name="Woyke T."/>
            <person name="Wu D."/>
            <person name="Spring S."/>
            <person name="Schroeder M."/>
            <person name="Brambilla E."/>
            <person name="Klenk H.-P."/>
            <person name="Eisen J.A."/>
        </authorList>
    </citation>
    <scope>NUCLEOTIDE SEQUENCE [LARGE SCALE GENOMIC DNA]</scope>
    <source>
        <strain evidence="3">DSM 8271 / FlGlyR</strain>
    </source>
</reference>
<dbReference type="InterPro" id="IPR003848">
    <property type="entry name" value="DUF218"/>
</dbReference>
<dbReference type="STRING" id="645991.Sgly_3235"/>
<feature type="domain" description="DUF218" evidence="1">
    <location>
        <begin position="41"/>
        <end position="158"/>
    </location>
</feature>
<dbReference type="KEGG" id="sgy:Sgly_3235"/>
<sequence length="216" mass="24197">MILFLLGITISLSTYIFAVNHYVEKQGAEYICSLDEIPQAEAILILGAYVLPNGTVSGMLEDRLAVGDELYKMGKAPKIIVSGDHGQSDYDEVNSMKSFLVHKGVPAQDIFMDHAGFSTYESMYRARDIFKVQRLIIVTQEYHLKRAVFDARGLGIEAGGVSADRHDYGQVMDTYKLREIIARNKDFLWVRIIRPKPTYLGEPIPVFGDGGLTDDK</sequence>
<evidence type="ECO:0000313" key="3">
    <source>
        <dbReference type="Proteomes" id="UP000007488"/>
    </source>
</evidence>
<dbReference type="AlphaFoldDB" id="F0T1S5"/>
<dbReference type="Gene3D" id="3.40.50.620">
    <property type="entry name" value="HUPs"/>
    <property type="match status" value="1"/>
</dbReference>
<organism evidence="2 3">
    <name type="scientific">Syntrophobotulus glycolicus (strain DSM 8271 / FlGlyR)</name>
    <dbReference type="NCBI Taxonomy" id="645991"/>
    <lineage>
        <taxon>Bacteria</taxon>
        <taxon>Bacillati</taxon>
        <taxon>Bacillota</taxon>
        <taxon>Clostridia</taxon>
        <taxon>Eubacteriales</taxon>
        <taxon>Desulfitobacteriaceae</taxon>
        <taxon>Syntrophobotulus</taxon>
    </lineage>
</organism>
<dbReference type="EMBL" id="CP002547">
    <property type="protein sequence ID" value="ADY57499.1"/>
    <property type="molecule type" value="Genomic_DNA"/>
</dbReference>
<reference evidence="2 3" key="1">
    <citation type="journal article" date="2011" name="Stand. Genomic Sci.">
        <title>Complete genome sequence of Syntrophobotulus glycolicus type strain (FlGlyR).</title>
        <authorList>
            <person name="Han C."/>
            <person name="Mwirichia R."/>
            <person name="Chertkov O."/>
            <person name="Held B."/>
            <person name="Lapidus A."/>
            <person name="Nolan M."/>
            <person name="Lucas S."/>
            <person name="Hammon N."/>
            <person name="Deshpande S."/>
            <person name="Cheng J.F."/>
            <person name="Tapia R."/>
            <person name="Goodwin L."/>
            <person name="Pitluck S."/>
            <person name="Huntemann M."/>
            <person name="Liolios K."/>
            <person name="Ivanova N."/>
            <person name="Pagani I."/>
            <person name="Mavromatis K."/>
            <person name="Ovchinikova G."/>
            <person name="Pati A."/>
            <person name="Chen A."/>
            <person name="Palaniappan K."/>
            <person name="Land M."/>
            <person name="Hauser L."/>
            <person name="Brambilla E.M."/>
            <person name="Rohde M."/>
            <person name="Spring S."/>
            <person name="Sikorski J."/>
            <person name="Goker M."/>
            <person name="Woyke T."/>
            <person name="Bristow J."/>
            <person name="Eisen J.A."/>
            <person name="Markowitz V."/>
            <person name="Hugenholtz P."/>
            <person name="Kyrpides N.C."/>
            <person name="Klenk H.P."/>
            <person name="Detter J.C."/>
        </authorList>
    </citation>
    <scope>NUCLEOTIDE SEQUENCE [LARGE SCALE GENOMIC DNA]</scope>
    <source>
        <strain evidence="3">DSM 8271 / FlGlyR</strain>
    </source>
</reference>